<accession>A0A2A2L668</accession>
<feature type="domain" description="Apple" evidence="2">
    <location>
        <begin position="196"/>
        <end position="299"/>
    </location>
</feature>
<evidence type="ECO:0000313" key="3">
    <source>
        <dbReference type="EMBL" id="PAV81644.1"/>
    </source>
</evidence>
<dbReference type="STRING" id="2018661.A0A2A2L668"/>
<feature type="domain" description="Apple" evidence="2">
    <location>
        <begin position="26"/>
        <end position="98"/>
    </location>
</feature>
<reference evidence="3 4" key="1">
    <citation type="journal article" date="2017" name="Curr. Biol.">
        <title>Genome architecture and evolution of a unichromosomal asexual nematode.</title>
        <authorList>
            <person name="Fradin H."/>
            <person name="Zegar C."/>
            <person name="Gutwein M."/>
            <person name="Lucas J."/>
            <person name="Kovtun M."/>
            <person name="Corcoran D."/>
            <person name="Baugh L.R."/>
            <person name="Kiontke K."/>
            <person name="Gunsalus K."/>
            <person name="Fitch D.H."/>
            <person name="Piano F."/>
        </authorList>
    </citation>
    <scope>NUCLEOTIDE SEQUENCE [LARGE SCALE GENOMIC DNA]</scope>
    <source>
        <strain evidence="3">PF1309</strain>
    </source>
</reference>
<dbReference type="OrthoDB" id="5867217at2759"/>
<keyword evidence="4" id="KW-1185">Reference proteome</keyword>
<feature type="domain" description="Apple" evidence="2">
    <location>
        <begin position="105"/>
        <end position="191"/>
    </location>
</feature>
<dbReference type="SUPFAM" id="SSF57414">
    <property type="entry name" value="Hairpin loop containing domain-like"/>
    <property type="match status" value="3"/>
</dbReference>
<dbReference type="PROSITE" id="PS50948">
    <property type="entry name" value="PAN"/>
    <property type="match status" value="4"/>
</dbReference>
<dbReference type="PANTHER" id="PTHR47327:SF4">
    <property type="entry name" value="APPLE DOMAIN-CONTAINING PROTEIN-RELATED"/>
    <property type="match status" value="1"/>
</dbReference>
<organism evidence="3 4">
    <name type="scientific">Diploscapter pachys</name>
    <dbReference type="NCBI Taxonomy" id="2018661"/>
    <lineage>
        <taxon>Eukaryota</taxon>
        <taxon>Metazoa</taxon>
        <taxon>Ecdysozoa</taxon>
        <taxon>Nematoda</taxon>
        <taxon>Chromadorea</taxon>
        <taxon>Rhabditida</taxon>
        <taxon>Rhabditina</taxon>
        <taxon>Rhabditomorpha</taxon>
        <taxon>Rhabditoidea</taxon>
        <taxon>Rhabditidae</taxon>
        <taxon>Diploscapter</taxon>
    </lineage>
</organism>
<keyword evidence="1" id="KW-0732">Signal</keyword>
<feature type="domain" description="Apple" evidence="2">
    <location>
        <begin position="306"/>
        <end position="392"/>
    </location>
</feature>
<dbReference type="Proteomes" id="UP000218231">
    <property type="component" value="Unassembled WGS sequence"/>
</dbReference>
<dbReference type="SMART" id="SM00473">
    <property type="entry name" value="PAN_AP"/>
    <property type="match status" value="4"/>
</dbReference>
<dbReference type="CDD" id="cd01099">
    <property type="entry name" value="PAN_AP_HGF"/>
    <property type="match status" value="3"/>
</dbReference>
<protein>
    <recommendedName>
        <fullName evidence="2">Apple domain-containing protein</fullName>
    </recommendedName>
</protein>
<dbReference type="EMBL" id="LIAE01007150">
    <property type="protein sequence ID" value="PAV81644.1"/>
    <property type="molecule type" value="Genomic_DNA"/>
</dbReference>
<dbReference type="AlphaFoldDB" id="A0A2A2L668"/>
<proteinExistence type="predicted"/>
<dbReference type="PANTHER" id="PTHR47327">
    <property type="entry name" value="FI18240P1-RELATED"/>
    <property type="match status" value="1"/>
</dbReference>
<evidence type="ECO:0000256" key="1">
    <source>
        <dbReference type="SAM" id="SignalP"/>
    </source>
</evidence>
<dbReference type="Pfam" id="PF00024">
    <property type="entry name" value="PAN_1"/>
    <property type="match status" value="3"/>
</dbReference>
<dbReference type="InterPro" id="IPR003609">
    <property type="entry name" value="Pan_app"/>
</dbReference>
<dbReference type="FunFam" id="3.50.4.10:FF:000014">
    <property type="entry name" value="NOmpA Homolog (Drosophila nompA: no mechanoreceptor potential A)"/>
    <property type="match status" value="2"/>
</dbReference>
<comment type="caution">
    <text evidence="3">The sequence shown here is derived from an EMBL/GenBank/DDBJ whole genome shotgun (WGS) entry which is preliminary data.</text>
</comment>
<name>A0A2A2L668_9BILA</name>
<evidence type="ECO:0000259" key="2">
    <source>
        <dbReference type="PROSITE" id="PS50948"/>
    </source>
</evidence>
<feature type="chain" id="PRO_5012132537" description="Apple domain-containing protein" evidence="1">
    <location>
        <begin position="18"/>
        <end position="420"/>
    </location>
</feature>
<evidence type="ECO:0000313" key="4">
    <source>
        <dbReference type="Proteomes" id="UP000218231"/>
    </source>
</evidence>
<sequence length="420" mass="46481">MLRTFILSTAVFAVGLSQSIPSVSICPLDSQTVFLLQHNASTGAQLRTLPAENMGACTDLCATSLDCHGVSYSNANCALLAEGKGSPSVGNNVLTKSCVKSDRVCSSPFHFDVFEQKILVGFAREVVPADNIQICMAACLNSFDTFGFECESVMYYPVDQECILNTEDRLDRPDLFVDEVEDTVIYMDNNCAGSQCYAPYITQYIAVEGKQLKNELDRIINVDLDSCQSLCTQRLSLTVGFKVNASILPIEPKANDFNCKSFMYNNVSRTCILSDERSKPLGRADLIATEGFTYYEKKCFASPNTCRNVPSFVRVPQMILVGFAAFVMENVPSVTMCLDQCTNPPPETGENFECKSVMYYYNEQECILNAETRMTKPDLFIPEGEEFQAVRTINAALPEGEGDLHVLKEEGKTVKDCMNK</sequence>
<gene>
    <name evidence="3" type="ORF">WR25_17485</name>
</gene>
<dbReference type="Gene3D" id="3.50.4.10">
    <property type="entry name" value="Hepatocyte Growth Factor"/>
    <property type="match status" value="3"/>
</dbReference>
<feature type="signal peptide" evidence="1">
    <location>
        <begin position="1"/>
        <end position="17"/>
    </location>
</feature>
<dbReference type="GO" id="GO:0009653">
    <property type="term" value="P:anatomical structure morphogenesis"/>
    <property type="evidence" value="ECO:0007669"/>
    <property type="project" value="TreeGrafter"/>
</dbReference>
<dbReference type="InterPro" id="IPR052774">
    <property type="entry name" value="Celegans_DevNeuronal_Protein"/>
</dbReference>